<evidence type="ECO:0000313" key="1">
    <source>
        <dbReference type="EMBL" id="MFC5824296.1"/>
    </source>
</evidence>
<name>A0ABW1CF75_9ACTN</name>
<comment type="caution">
    <text evidence="1">The sequence shown here is derived from an EMBL/GenBank/DDBJ whole genome shotgun (WGS) entry which is preliminary data.</text>
</comment>
<evidence type="ECO:0000313" key="2">
    <source>
        <dbReference type="Proteomes" id="UP001596058"/>
    </source>
</evidence>
<sequence>MPTKSAAVLASGTATAAKLFVAALAFTSAYVGFSAFGNAGSAAQPATKLTLSSREVPITEELASRGATAGRVTVSLLTSGDAGCATSYVARGLVVDPDADQAVHYRWKLVRWSPATRTWRTYLSDHDGFAAAEQAVEWRPQISGNPGWYRVELSVESAKSVKSARFQVSC</sequence>
<proteinExistence type="predicted"/>
<protein>
    <submittedName>
        <fullName evidence="1">Uncharacterized protein</fullName>
    </submittedName>
</protein>
<keyword evidence="2" id="KW-1185">Reference proteome</keyword>
<gene>
    <name evidence="1" type="ORF">ACFPZ3_10590</name>
</gene>
<accession>A0ABW1CF75</accession>
<dbReference type="RefSeq" id="WP_379513825.1">
    <property type="nucleotide sequence ID" value="NZ_JBHSPA010000014.1"/>
</dbReference>
<reference evidence="2" key="1">
    <citation type="journal article" date="2019" name="Int. J. Syst. Evol. Microbiol.">
        <title>The Global Catalogue of Microorganisms (GCM) 10K type strain sequencing project: providing services to taxonomists for standard genome sequencing and annotation.</title>
        <authorList>
            <consortium name="The Broad Institute Genomics Platform"/>
            <consortium name="The Broad Institute Genome Sequencing Center for Infectious Disease"/>
            <person name="Wu L."/>
            <person name="Ma J."/>
        </authorList>
    </citation>
    <scope>NUCLEOTIDE SEQUENCE [LARGE SCALE GENOMIC DNA]</scope>
    <source>
        <strain evidence="2">CCUG 53903</strain>
    </source>
</reference>
<dbReference type="Proteomes" id="UP001596058">
    <property type="component" value="Unassembled WGS sequence"/>
</dbReference>
<dbReference type="EMBL" id="JBHSPA010000014">
    <property type="protein sequence ID" value="MFC5824296.1"/>
    <property type="molecule type" value="Genomic_DNA"/>
</dbReference>
<organism evidence="1 2">
    <name type="scientific">Nonomuraea insulae</name>
    <dbReference type="NCBI Taxonomy" id="1616787"/>
    <lineage>
        <taxon>Bacteria</taxon>
        <taxon>Bacillati</taxon>
        <taxon>Actinomycetota</taxon>
        <taxon>Actinomycetes</taxon>
        <taxon>Streptosporangiales</taxon>
        <taxon>Streptosporangiaceae</taxon>
        <taxon>Nonomuraea</taxon>
    </lineage>
</organism>